<dbReference type="GO" id="GO:0043590">
    <property type="term" value="C:bacterial nucleoid"/>
    <property type="evidence" value="ECO:0007669"/>
    <property type="project" value="TreeGrafter"/>
</dbReference>
<dbReference type="InterPro" id="IPR042242">
    <property type="entry name" value="RecO_C"/>
</dbReference>
<keyword evidence="5 7" id="KW-0234">DNA repair</keyword>
<evidence type="ECO:0000256" key="3">
    <source>
        <dbReference type="ARBA" id="ARBA00022763"/>
    </source>
</evidence>
<evidence type="ECO:0000256" key="6">
    <source>
        <dbReference type="ARBA" id="ARBA00033409"/>
    </source>
</evidence>
<dbReference type="InterPro" id="IPR037278">
    <property type="entry name" value="ARFGAP/RecO"/>
</dbReference>
<name>A0A0B7MKA0_9FIRM</name>
<protein>
    <recommendedName>
        <fullName evidence="2 7">DNA repair protein RecO</fullName>
    </recommendedName>
    <alternativeName>
        <fullName evidence="6 7">Recombination protein O</fullName>
    </alternativeName>
</protein>
<dbReference type="EMBL" id="CDRZ01000090">
    <property type="protein sequence ID" value="CEO88361.1"/>
    <property type="molecule type" value="Genomic_DNA"/>
</dbReference>
<dbReference type="Gene3D" id="2.40.50.140">
    <property type="entry name" value="Nucleic acid-binding proteins"/>
    <property type="match status" value="1"/>
</dbReference>
<comment type="function">
    <text evidence="7">Involved in DNA repair and RecF pathway recombination.</text>
</comment>
<dbReference type="HAMAP" id="MF_00201">
    <property type="entry name" value="RecO"/>
    <property type="match status" value="1"/>
</dbReference>
<keyword evidence="3 7" id="KW-0227">DNA damage</keyword>
<reference evidence="10" key="1">
    <citation type="submission" date="2015-01" db="EMBL/GenBank/DDBJ databases">
        <authorList>
            <person name="Manzoor Shahid"/>
            <person name="Zubair Saima"/>
        </authorList>
    </citation>
    <scope>NUCLEOTIDE SEQUENCE [LARGE SCALE GENOMIC DNA]</scope>
    <source>
        <strain evidence="10">Sp3</strain>
    </source>
</reference>
<sequence length="262" mass="28816">MGIYKAEAIVLRSIVYGEADRILTLFTREAGKVSAIAKGVRKTTSRLRGAVQLFSHTRLVLYSGRSLDTVSQGEAEDEFSYLERDLECFATASYCAELVSRLTPEREPQPKVFFLMLSVLRALKQGDTELTARVFELKLLDILGYRPSLTECVEGNHSLSSAAGEVQRVWFSIEKGGVVCPDCAKSCEGLLSFSPATLGAMGYFLRSPLEQAVKARLSPRIMRELASLLQGFLAYHGDVQPRSRALLDTFRDGGAGNGHNKV</sequence>
<evidence type="ECO:0000256" key="4">
    <source>
        <dbReference type="ARBA" id="ARBA00023172"/>
    </source>
</evidence>
<proteinExistence type="inferred from homology"/>
<organism evidence="9 10">
    <name type="scientific">Syntrophaceticus schinkii</name>
    <dbReference type="NCBI Taxonomy" id="499207"/>
    <lineage>
        <taxon>Bacteria</taxon>
        <taxon>Bacillati</taxon>
        <taxon>Bacillota</taxon>
        <taxon>Clostridia</taxon>
        <taxon>Thermoanaerobacterales</taxon>
        <taxon>Thermoanaerobacterales Family III. Incertae Sedis</taxon>
        <taxon>Syntrophaceticus</taxon>
    </lineage>
</organism>
<evidence type="ECO:0000313" key="9">
    <source>
        <dbReference type="EMBL" id="CEO88361.1"/>
    </source>
</evidence>
<feature type="domain" description="DNA replication/recombination mediator RecO N-terminal" evidence="8">
    <location>
        <begin position="1"/>
        <end position="77"/>
    </location>
</feature>
<dbReference type="SUPFAM" id="SSF57863">
    <property type="entry name" value="ArfGap/RecO-like zinc finger"/>
    <property type="match status" value="1"/>
</dbReference>
<dbReference type="OrthoDB" id="9797083at2"/>
<dbReference type="PANTHER" id="PTHR33991:SF1">
    <property type="entry name" value="DNA REPAIR PROTEIN RECO"/>
    <property type="match status" value="1"/>
</dbReference>
<dbReference type="InterPro" id="IPR012340">
    <property type="entry name" value="NA-bd_OB-fold"/>
</dbReference>
<keyword evidence="10" id="KW-1185">Reference proteome</keyword>
<dbReference type="GO" id="GO:0006302">
    <property type="term" value="P:double-strand break repair"/>
    <property type="evidence" value="ECO:0007669"/>
    <property type="project" value="TreeGrafter"/>
</dbReference>
<dbReference type="SUPFAM" id="SSF50249">
    <property type="entry name" value="Nucleic acid-binding proteins"/>
    <property type="match status" value="1"/>
</dbReference>
<comment type="similarity">
    <text evidence="1 7">Belongs to the RecO family.</text>
</comment>
<dbReference type="Pfam" id="PF02565">
    <property type="entry name" value="RecO_C"/>
    <property type="match status" value="1"/>
</dbReference>
<dbReference type="Proteomes" id="UP000046155">
    <property type="component" value="Unassembled WGS sequence"/>
</dbReference>
<evidence type="ECO:0000256" key="2">
    <source>
        <dbReference type="ARBA" id="ARBA00021310"/>
    </source>
</evidence>
<keyword evidence="4 7" id="KW-0233">DNA recombination</keyword>
<evidence type="ECO:0000259" key="8">
    <source>
        <dbReference type="Pfam" id="PF11967"/>
    </source>
</evidence>
<dbReference type="PANTHER" id="PTHR33991">
    <property type="entry name" value="DNA REPAIR PROTEIN RECO"/>
    <property type="match status" value="1"/>
</dbReference>
<evidence type="ECO:0000256" key="5">
    <source>
        <dbReference type="ARBA" id="ARBA00023204"/>
    </source>
</evidence>
<gene>
    <name evidence="7 9" type="primary">recO</name>
    <name evidence="9" type="ORF">SSCH_180009</name>
</gene>
<dbReference type="NCBIfam" id="TIGR00613">
    <property type="entry name" value="reco"/>
    <property type="match status" value="1"/>
</dbReference>
<evidence type="ECO:0000256" key="1">
    <source>
        <dbReference type="ARBA" id="ARBA00007452"/>
    </source>
</evidence>
<dbReference type="Gene3D" id="1.20.1440.120">
    <property type="entry name" value="Recombination protein O, C-terminal domain"/>
    <property type="match status" value="1"/>
</dbReference>
<dbReference type="InterPro" id="IPR003717">
    <property type="entry name" value="RecO"/>
</dbReference>
<dbReference type="GO" id="GO:0006310">
    <property type="term" value="P:DNA recombination"/>
    <property type="evidence" value="ECO:0007669"/>
    <property type="project" value="UniProtKB-UniRule"/>
</dbReference>
<dbReference type="Pfam" id="PF11967">
    <property type="entry name" value="RecO_N"/>
    <property type="match status" value="1"/>
</dbReference>
<evidence type="ECO:0000313" key="10">
    <source>
        <dbReference type="Proteomes" id="UP000046155"/>
    </source>
</evidence>
<accession>A0A0B7MKA0</accession>
<evidence type="ECO:0000256" key="7">
    <source>
        <dbReference type="HAMAP-Rule" id="MF_00201"/>
    </source>
</evidence>
<dbReference type="RefSeq" id="WP_044664541.1">
    <property type="nucleotide sequence ID" value="NZ_CDRZ01000090.1"/>
</dbReference>
<dbReference type="InterPro" id="IPR022572">
    <property type="entry name" value="DNA_rep/recomb_RecO_N"/>
</dbReference>
<dbReference type="AlphaFoldDB" id="A0A0B7MKA0"/>